<dbReference type="PANTHER" id="PTHR32009">
    <property type="entry name" value="TMV RESISTANCE PROTEIN N-LIKE"/>
    <property type="match status" value="1"/>
</dbReference>
<name>A0ABQ7CWL6_BRACR</name>
<reference evidence="3 4" key="1">
    <citation type="journal article" date="2020" name="BMC Genomics">
        <title>Intraspecific diversification of the crop wild relative Brassica cretica Lam. using demographic model selection.</title>
        <authorList>
            <person name="Kioukis A."/>
            <person name="Michalopoulou V.A."/>
            <person name="Briers L."/>
            <person name="Pirintsos S."/>
            <person name="Studholme D.J."/>
            <person name="Pavlidis P."/>
            <person name="Sarris P.F."/>
        </authorList>
    </citation>
    <scope>NUCLEOTIDE SEQUENCE [LARGE SCALE GENOMIC DNA]</scope>
    <source>
        <strain evidence="4">cv. PFS-1207/04</strain>
    </source>
</reference>
<dbReference type="EMBL" id="QGKV02000759">
    <property type="protein sequence ID" value="KAF3563585.1"/>
    <property type="molecule type" value="Genomic_DNA"/>
</dbReference>
<gene>
    <name evidence="3" type="ORF">DY000_02015294</name>
</gene>
<sequence length="112" mass="13161">MWVRLWMERTSPHHQVFISFRGKTRPDKRLESGVGIFSENFPESDWCLDELVEIEKQMKLKKLGPLPIFFAVETSHVKLIGHNPFKDILLKLEDNEREKARKDGKKALEDAE</sequence>
<organism evidence="3 4">
    <name type="scientific">Brassica cretica</name>
    <name type="common">Mustard</name>
    <dbReference type="NCBI Taxonomy" id="69181"/>
    <lineage>
        <taxon>Eukaryota</taxon>
        <taxon>Viridiplantae</taxon>
        <taxon>Streptophyta</taxon>
        <taxon>Embryophyta</taxon>
        <taxon>Tracheophyta</taxon>
        <taxon>Spermatophyta</taxon>
        <taxon>Magnoliopsida</taxon>
        <taxon>eudicotyledons</taxon>
        <taxon>Gunneridae</taxon>
        <taxon>Pentapetalae</taxon>
        <taxon>rosids</taxon>
        <taxon>malvids</taxon>
        <taxon>Brassicales</taxon>
        <taxon>Brassicaceae</taxon>
        <taxon>Brassiceae</taxon>
        <taxon>Brassica</taxon>
    </lineage>
</organism>
<dbReference type="PANTHER" id="PTHR32009:SF49">
    <property type="entry name" value="DISEASE RESISTANCE PROTEIN (TIR-NBS-LRR CLASS) FAMILY"/>
    <property type="match status" value="1"/>
</dbReference>
<dbReference type="SUPFAM" id="SSF52200">
    <property type="entry name" value="Toll/Interleukin receptor TIR domain"/>
    <property type="match status" value="1"/>
</dbReference>
<evidence type="ECO:0000313" key="4">
    <source>
        <dbReference type="Proteomes" id="UP000266723"/>
    </source>
</evidence>
<dbReference type="InterPro" id="IPR035897">
    <property type="entry name" value="Toll_tir_struct_dom_sf"/>
</dbReference>
<accession>A0ABQ7CWL6</accession>
<evidence type="ECO:0000313" key="3">
    <source>
        <dbReference type="EMBL" id="KAF3563585.1"/>
    </source>
</evidence>
<protein>
    <recommendedName>
        <fullName evidence="2">TIR domain-containing protein</fullName>
    </recommendedName>
</protein>
<proteinExistence type="predicted"/>
<dbReference type="Pfam" id="PF01582">
    <property type="entry name" value="TIR"/>
    <property type="match status" value="1"/>
</dbReference>
<evidence type="ECO:0000256" key="1">
    <source>
        <dbReference type="ARBA" id="ARBA00023027"/>
    </source>
</evidence>
<feature type="domain" description="TIR" evidence="2">
    <location>
        <begin position="34"/>
        <end position="108"/>
    </location>
</feature>
<evidence type="ECO:0000259" key="2">
    <source>
        <dbReference type="Pfam" id="PF01582"/>
    </source>
</evidence>
<keyword evidence="4" id="KW-1185">Reference proteome</keyword>
<dbReference type="InterPro" id="IPR000157">
    <property type="entry name" value="TIR_dom"/>
</dbReference>
<keyword evidence="1" id="KW-0520">NAD</keyword>
<dbReference type="Proteomes" id="UP000266723">
    <property type="component" value="Unassembled WGS sequence"/>
</dbReference>
<dbReference type="Gene3D" id="3.40.50.10140">
    <property type="entry name" value="Toll/interleukin-1 receptor homology (TIR) domain"/>
    <property type="match status" value="1"/>
</dbReference>
<comment type="caution">
    <text evidence="3">The sequence shown here is derived from an EMBL/GenBank/DDBJ whole genome shotgun (WGS) entry which is preliminary data.</text>
</comment>